<evidence type="ECO:0000313" key="4">
    <source>
        <dbReference type="Proteomes" id="UP000325563"/>
    </source>
</evidence>
<dbReference type="SUPFAM" id="SSF52091">
    <property type="entry name" value="SpoIIaa-like"/>
    <property type="match status" value="1"/>
</dbReference>
<dbReference type="EMBL" id="CP023692">
    <property type="protein sequence ID" value="QEV49275.1"/>
    <property type="molecule type" value="Genomic_DNA"/>
</dbReference>
<dbReference type="GeneID" id="95615385"/>
<feature type="domain" description="STAS" evidence="2">
    <location>
        <begin position="22"/>
        <end position="107"/>
    </location>
</feature>
<dbReference type="RefSeq" id="WP_150529858.1">
    <property type="nucleotide sequence ID" value="NZ_BNBW01000016.1"/>
</dbReference>
<dbReference type="Gene3D" id="3.30.750.24">
    <property type="entry name" value="STAS domain"/>
    <property type="match status" value="1"/>
</dbReference>
<dbReference type="CDD" id="cd07043">
    <property type="entry name" value="STAS_anti-anti-sigma_factors"/>
    <property type="match status" value="1"/>
</dbReference>
<dbReference type="KEGG" id="svn:CP980_33135"/>
<gene>
    <name evidence="3" type="ORF">CP980_33135</name>
</gene>
<evidence type="ECO:0000313" key="3">
    <source>
        <dbReference type="EMBL" id="QEV49275.1"/>
    </source>
</evidence>
<dbReference type="InterPro" id="IPR058548">
    <property type="entry name" value="MlaB-like_STAS"/>
</dbReference>
<feature type="region of interest" description="Disordered" evidence="1">
    <location>
        <begin position="109"/>
        <end position="138"/>
    </location>
</feature>
<evidence type="ECO:0000259" key="2">
    <source>
        <dbReference type="PROSITE" id="PS50801"/>
    </source>
</evidence>
<sequence length="138" mass="14879">MTTPPPDHLRLTRVDTEDRVRIELDGDLDHDTADLLVNEATAQLSARPGLGDLHLHCRGLGVIDSMGLSALLMISRRTTAAGVRLHLEDRPANLDRVLRLTGTFDHLTAPATTSGAAGDSTHQEEATVFRPTRPDAGT</sequence>
<organism evidence="3 4">
    <name type="scientific">Streptomyces vinaceus</name>
    <dbReference type="NCBI Taxonomy" id="1960"/>
    <lineage>
        <taxon>Bacteria</taxon>
        <taxon>Bacillati</taxon>
        <taxon>Actinomycetota</taxon>
        <taxon>Actinomycetes</taxon>
        <taxon>Kitasatosporales</taxon>
        <taxon>Streptomycetaceae</taxon>
        <taxon>Streptomyces</taxon>
    </lineage>
</organism>
<dbReference type="AlphaFoldDB" id="A0A5J6JFG4"/>
<keyword evidence="4" id="KW-1185">Reference proteome</keyword>
<dbReference type="InterPro" id="IPR036513">
    <property type="entry name" value="STAS_dom_sf"/>
</dbReference>
<dbReference type="Proteomes" id="UP000325563">
    <property type="component" value="Chromosome"/>
</dbReference>
<accession>A0A5J6JFG4</accession>
<evidence type="ECO:0000256" key="1">
    <source>
        <dbReference type="SAM" id="MobiDB-lite"/>
    </source>
</evidence>
<dbReference type="PROSITE" id="PS50801">
    <property type="entry name" value="STAS"/>
    <property type="match status" value="1"/>
</dbReference>
<name>A0A5J6JFG4_STRVI</name>
<protein>
    <submittedName>
        <fullName evidence="3">Anti-sigma factor antagonist</fullName>
    </submittedName>
</protein>
<reference evidence="3 4" key="1">
    <citation type="submission" date="2017-09" db="EMBL/GenBank/DDBJ databases">
        <authorList>
            <person name="Lee N."/>
            <person name="Cho B.-K."/>
        </authorList>
    </citation>
    <scope>NUCLEOTIDE SEQUENCE [LARGE SCALE GENOMIC DNA]</scope>
    <source>
        <strain evidence="3 4">ATCC 27476</strain>
    </source>
</reference>
<proteinExistence type="predicted"/>
<dbReference type="InterPro" id="IPR002645">
    <property type="entry name" value="STAS_dom"/>
</dbReference>
<dbReference type="Pfam" id="PF13466">
    <property type="entry name" value="STAS_2"/>
    <property type="match status" value="1"/>
</dbReference>